<dbReference type="PANTHER" id="PTHR11537:SF252">
    <property type="entry name" value="POTASSIUM VOLTAGE-GATED CHANNEL PROTEIN SHAW"/>
    <property type="match status" value="1"/>
</dbReference>
<keyword evidence="6 8" id="KW-0472">Membrane</keyword>
<dbReference type="InterPro" id="IPR013099">
    <property type="entry name" value="K_chnl_dom"/>
</dbReference>
<evidence type="ECO:0000256" key="5">
    <source>
        <dbReference type="ARBA" id="ARBA00023065"/>
    </source>
</evidence>
<feature type="transmembrane region" description="Helical" evidence="8">
    <location>
        <begin position="207"/>
        <end position="227"/>
    </location>
</feature>
<evidence type="ECO:0000256" key="1">
    <source>
        <dbReference type="ARBA" id="ARBA00004141"/>
    </source>
</evidence>
<dbReference type="SUPFAM" id="SSF81324">
    <property type="entry name" value="Voltage-gated potassium channels"/>
    <property type="match status" value="1"/>
</dbReference>
<feature type="domain" description="Potassium channel" evidence="9">
    <location>
        <begin position="181"/>
        <end position="261"/>
    </location>
</feature>
<proteinExistence type="predicted"/>
<keyword evidence="10" id="KW-1185">Reference proteome</keyword>
<organism evidence="10 11">
    <name type="scientific">Hydra vulgaris</name>
    <name type="common">Hydra</name>
    <name type="synonym">Hydra attenuata</name>
    <dbReference type="NCBI Taxonomy" id="6087"/>
    <lineage>
        <taxon>Eukaryota</taxon>
        <taxon>Metazoa</taxon>
        <taxon>Cnidaria</taxon>
        <taxon>Hydrozoa</taxon>
        <taxon>Hydroidolina</taxon>
        <taxon>Anthoathecata</taxon>
        <taxon>Aplanulata</taxon>
        <taxon>Hydridae</taxon>
        <taxon>Hydra</taxon>
    </lineage>
</organism>
<evidence type="ECO:0000256" key="8">
    <source>
        <dbReference type="SAM" id="Phobius"/>
    </source>
</evidence>
<dbReference type="Pfam" id="PF07885">
    <property type="entry name" value="Ion_trans_2"/>
    <property type="match status" value="1"/>
</dbReference>
<sequence length="442" mass="50979">MRLLPSVKFVMLEELHASYKIKGNIGFFKMIIFIVIVSGKFLSILSQHLIEVKYWPLAPYIFNENNKTTGMLVRFMQKMDTYCESKYNFNMELNFTKVAKTRKKFLSLNISAGSSDALMIWGPYISNQTTGELNKLHKGRYTAIEFFKGKNMVVVVDKKKIYILNKILDALKINYTVVIVLLVISAYTGILIWLIEHRENSEFNPSFYRGAGTGVWWSFVTLMTVGYGDVIPKKLFGRVLAVVYIIFGVLNCNLMTALITDSIFGESGISIYNRNISVLKDSAEKRSALFDFNAKVTEAESNEEVIKNVRDGKVFAALMKEDVAAWIEPSILNKPKNNSVELAVISRFQREFSINFLVTQSDFLEDYTSCFKTFENEQYTVPENIFKKILQVETVYFPTWNEHIGDIYLQWLLGIAFCVLIISILFELRTRKIKKRKFIFPH</sequence>
<feature type="transmembrane region" description="Helical" evidence="8">
    <location>
        <begin position="173"/>
        <end position="195"/>
    </location>
</feature>
<accession>A0ABM4CH10</accession>
<feature type="transmembrane region" description="Helical" evidence="8">
    <location>
        <begin position="239"/>
        <end position="259"/>
    </location>
</feature>
<name>A0ABM4CH10_HYDVU</name>
<keyword evidence="5" id="KW-0406">Ion transport</keyword>
<dbReference type="PANTHER" id="PTHR11537">
    <property type="entry name" value="VOLTAGE-GATED POTASSIUM CHANNEL"/>
    <property type="match status" value="1"/>
</dbReference>
<evidence type="ECO:0000256" key="3">
    <source>
        <dbReference type="ARBA" id="ARBA00022692"/>
    </source>
</evidence>
<evidence type="ECO:0000256" key="7">
    <source>
        <dbReference type="ARBA" id="ARBA00023303"/>
    </source>
</evidence>
<evidence type="ECO:0000313" key="11">
    <source>
        <dbReference type="RefSeq" id="XP_065661004.1"/>
    </source>
</evidence>
<evidence type="ECO:0000313" key="10">
    <source>
        <dbReference type="Proteomes" id="UP001652625"/>
    </source>
</evidence>
<dbReference type="Proteomes" id="UP001652625">
    <property type="component" value="Chromosome 09"/>
</dbReference>
<evidence type="ECO:0000256" key="6">
    <source>
        <dbReference type="ARBA" id="ARBA00023136"/>
    </source>
</evidence>
<gene>
    <name evidence="11" type="primary">LOC136084612</name>
</gene>
<dbReference type="RefSeq" id="XP_065661004.1">
    <property type="nucleotide sequence ID" value="XM_065804932.1"/>
</dbReference>
<keyword evidence="2" id="KW-0813">Transport</keyword>
<keyword evidence="3 8" id="KW-0812">Transmembrane</keyword>
<evidence type="ECO:0000256" key="2">
    <source>
        <dbReference type="ARBA" id="ARBA00022448"/>
    </source>
</evidence>
<reference evidence="11" key="1">
    <citation type="submission" date="2025-08" db="UniProtKB">
        <authorList>
            <consortium name="RefSeq"/>
        </authorList>
    </citation>
    <scope>IDENTIFICATION</scope>
</reference>
<dbReference type="InterPro" id="IPR028325">
    <property type="entry name" value="VG_K_chnl"/>
</dbReference>
<dbReference type="Gene3D" id="1.10.287.70">
    <property type="match status" value="1"/>
</dbReference>
<protein>
    <submittedName>
        <fullName evidence="11">Uncharacterized protein LOC136084612</fullName>
    </submittedName>
</protein>
<feature type="transmembrane region" description="Helical" evidence="8">
    <location>
        <begin position="25"/>
        <end position="45"/>
    </location>
</feature>
<dbReference type="GeneID" id="136084612"/>
<evidence type="ECO:0000259" key="9">
    <source>
        <dbReference type="Pfam" id="PF07885"/>
    </source>
</evidence>
<keyword evidence="4 8" id="KW-1133">Transmembrane helix</keyword>
<evidence type="ECO:0000256" key="4">
    <source>
        <dbReference type="ARBA" id="ARBA00022989"/>
    </source>
</evidence>
<feature type="transmembrane region" description="Helical" evidence="8">
    <location>
        <begin position="407"/>
        <end position="428"/>
    </location>
</feature>
<comment type="subcellular location">
    <subcellularLocation>
        <location evidence="1">Membrane</location>
        <topology evidence="1">Multi-pass membrane protein</topology>
    </subcellularLocation>
</comment>
<keyword evidence="7" id="KW-0407">Ion channel</keyword>